<evidence type="ECO:0000313" key="4">
    <source>
        <dbReference type="EMBL" id="ABS06101.1"/>
    </source>
</evidence>
<proteinExistence type="predicted"/>
<dbReference type="SUPFAM" id="SSF51269">
    <property type="entry name" value="AFP III-like domain"/>
    <property type="match status" value="1"/>
</dbReference>
<dbReference type="Pfam" id="PF08666">
    <property type="entry name" value="SAF"/>
    <property type="match status" value="1"/>
</dbReference>
<evidence type="ECO:0000256" key="2">
    <source>
        <dbReference type="SAM" id="Phobius"/>
    </source>
</evidence>
<accession>A6WH12</accession>
<keyword evidence="5" id="KW-1185">Reference proteome</keyword>
<feature type="compositionally biased region" description="Polar residues" evidence="1">
    <location>
        <begin position="48"/>
        <end position="59"/>
    </location>
</feature>
<dbReference type="HOGENOM" id="CLU_1101727_0_0_11"/>
<dbReference type="EMBL" id="CP000751">
    <property type="protein sequence ID" value="ABS06101.1"/>
    <property type="molecule type" value="Genomic_DNA"/>
</dbReference>
<dbReference type="Proteomes" id="UP000001116">
    <property type="component" value="Plasmid pKRAD01"/>
</dbReference>
<geneLocation type="plasmid" evidence="4 5">
    <name>pKRAD01</name>
</geneLocation>
<sequence>MSLTKAAQKTPNGTPTATAAALKDASTTPTKGASIRARKSDGTPARSRPQTKSSSQAKTNRPMAALAVLIIVGSATAGAVLYSSAGDRHDVLALARDVPAGQKITAEDLRVAEVNGSGFSAVIKEHADQVVGSTAISSLPEGALLTNKMYQDDPIPEPGNVIVGASLKPGSVPSDAQPGRRVAVWKVGVVNGNAPVADAEQIVESALVTEVSTDVAGGNTLLSLDLPRDSAAAYTSAAAAGTVAVSVLPVGS</sequence>
<keyword evidence="4" id="KW-0614">Plasmid</keyword>
<dbReference type="InterPro" id="IPR036732">
    <property type="entry name" value="AFP_Neu5c_C_sf"/>
</dbReference>
<feature type="region of interest" description="Disordered" evidence="1">
    <location>
        <begin position="1"/>
        <end position="59"/>
    </location>
</feature>
<dbReference type="CDD" id="cd11614">
    <property type="entry name" value="SAF_CpaB_FlgA_like"/>
    <property type="match status" value="1"/>
</dbReference>
<keyword evidence="2" id="KW-0472">Membrane</keyword>
<evidence type="ECO:0000259" key="3">
    <source>
        <dbReference type="SMART" id="SM00858"/>
    </source>
</evidence>
<dbReference type="RefSeq" id="WP_012001921.1">
    <property type="nucleotide sequence ID" value="NC_009806.1"/>
</dbReference>
<reference evidence="5" key="1">
    <citation type="journal article" date="2008" name="PLoS ONE">
        <title>Survival in nuclear waste, extreme resistance, and potential applications gleaned from the genome sequence of Kineococcus radiotolerans SRS30216.</title>
        <authorList>
            <person name="Bagwell C.E."/>
            <person name="Bhat S."/>
            <person name="Hawkins G.M."/>
            <person name="Smith B.W."/>
            <person name="Biswas T."/>
            <person name="Hoover T.R."/>
            <person name="Saunders E."/>
            <person name="Han C.S."/>
            <person name="Tsodikov O.V."/>
            <person name="Shimkets L.J."/>
        </authorList>
    </citation>
    <scope>NUCLEOTIDE SEQUENCE [LARGE SCALE GENOMIC DNA]</scope>
    <source>
        <strain evidence="5">ATCC BAA-149 / DSM 14245 / SRS30216</strain>
    </source>
</reference>
<gene>
    <name evidence="4" type="ordered locus">Krad_4642</name>
</gene>
<feature type="compositionally biased region" description="Low complexity" evidence="1">
    <location>
        <begin position="10"/>
        <end position="21"/>
    </location>
</feature>
<keyword evidence="2" id="KW-0812">Transmembrane</keyword>
<keyword evidence="2" id="KW-1133">Transmembrane helix</keyword>
<name>A6WH12_KINRD</name>
<dbReference type="AlphaFoldDB" id="A6WH12"/>
<dbReference type="SMART" id="SM00858">
    <property type="entry name" value="SAF"/>
    <property type="match status" value="1"/>
</dbReference>
<feature type="domain" description="SAF" evidence="3">
    <location>
        <begin position="89"/>
        <end position="151"/>
    </location>
</feature>
<dbReference type="OrthoDB" id="3522397at2"/>
<dbReference type="Gene3D" id="3.90.1210.10">
    <property type="entry name" value="Antifreeze-like/N-acetylneuraminic acid synthase C-terminal domain"/>
    <property type="match status" value="1"/>
</dbReference>
<dbReference type="InterPro" id="IPR013974">
    <property type="entry name" value="SAF"/>
</dbReference>
<feature type="transmembrane region" description="Helical" evidence="2">
    <location>
        <begin position="63"/>
        <end position="82"/>
    </location>
</feature>
<evidence type="ECO:0000256" key="1">
    <source>
        <dbReference type="SAM" id="MobiDB-lite"/>
    </source>
</evidence>
<dbReference type="KEGG" id="kra:Krad_4642"/>
<protein>
    <submittedName>
        <fullName evidence="4">SAF domain protein</fullName>
    </submittedName>
</protein>
<organism evidence="4 5">
    <name type="scientific">Kineococcus radiotolerans (strain ATCC BAA-149 / DSM 14245 / SRS30216)</name>
    <dbReference type="NCBI Taxonomy" id="266940"/>
    <lineage>
        <taxon>Bacteria</taxon>
        <taxon>Bacillati</taxon>
        <taxon>Actinomycetota</taxon>
        <taxon>Actinomycetes</taxon>
        <taxon>Kineosporiales</taxon>
        <taxon>Kineosporiaceae</taxon>
        <taxon>Kineococcus</taxon>
    </lineage>
</organism>
<evidence type="ECO:0000313" key="5">
    <source>
        <dbReference type="Proteomes" id="UP000001116"/>
    </source>
</evidence>